<comment type="caution">
    <text evidence="1">The sequence shown here is derived from an EMBL/GenBank/DDBJ whole genome shotgun (WGS) entry which is preliminary data.</text>
</comment>
<evidence type="ECO:0000313" key="1">
    <source>
        <dbReference type="EMBL" id="PRZ13604.1"/>
    </source>
</evidence>
<gene>
    <name evidence="1" type="ORF">CLV36_108101</name>
</gene>
<organism evidence="1 2">
    <name type="scientific">Laceyella sediminis</name>
    <dbReference type="NCBI Taxonomy" id="573074"/>
    <lineage>
        <taxon>Bacteria</taxon>
        <taxon>Bacillati</taxon>
        <taxon>Bacillota</taxon>
        <taxon>Bacilli</taxon>
        <taxon>Bacillales</taxon>
        <taxon>Thermoactinomycetaceae</taxon>
        <taxon>Laceyella</taxon>
    </lineage>
</organism>
<dbReference type="Proteomes" id="UP000238836">
    <property type="component" value="Unassembled WGS sequence"/>
</dbReference>
<proteinExistence type="predicted"/>
<accession>A0ABX5EMU4</accession>
<dbReference type="RefSeq" id="WP_106342680.1">
    <property type="nucleotide sequence ID" value="NZ_PVTZ01000008.1"/>
</dbReference>
<evidence type="ECO:0000313" key="2">
    <source>
        <dbReference type="Proteomes" id="UP000238836"/>
    </source>
</evidence>
<name>A0ABX5EMU4_9BACL</name>
<protein>
    <submittedName>
        <fullName evidence="1">Uncharacterized protein</fullName>
    </submittedName>
</protein>
<dbReference type="EMBL" id="PVTZ01000008">
    <property type="protein sequence ID" value="PRZ13604.1"/>
    <property type="molecule type" value="Genomic_DNA"/>
</dbReference>
<sequence length="159" mass="18205">MGGYSAFLQGYKPSFLASHMYEKNEIVKLHAMGYPNVFIDHEYGGSTIFFASSQLKNSYIAEMNGVEMNSREEILIIGKYLGYPPIASEFFADVRYKEELEAKRAFFNYYGINFVGNVEDSEEIADWLWSNVPAPLAPVEVNYKKELKQIHPVHMVVAR</sequence>
<reference evidence="1 2" key="1">
    <citation type="submission" date="2018-03" db="EMBL/GenBank/DDBJ databases">
        <title>Genomic Encyclopedia of Archaeal and Bacterial Type Strains, Phase II (KMG-II): from individual species to whole genera.</title>
        <authorList>
            <person name="Goeker M."/>
        </authorList>
    </citation>
    <scope>NUCLEOTIDE SEQUENCE [LARGE SCALE GENOMIC DNA]</scope>
    <source>
        <strain evidence="1 2">RHA1</strain>
    </source>
</reference>
<keyword evidence="2" id="KW-1185">Reference proteome</keyword>